<accession>A0A1H6DP11</accession>
<organism evidence="1 2">
    <name type="scientific">Marinobacterium lutimaris</name>
    <dbReference type="NCBI Taxonomy" id="568106"/>
    <lineage>
        <taxon>Bacteria</taxon>
        <taxon>Pseudomonadati</taxon>
        <taxon>Pseudomonadota</taxon>
        <taxon>Gammaproteobacteria</taxon>
        <taxon>Oceanospirillales</taxon>
        <taxon>Oceanospirillaceae</taxon>
        <taxon>Marinobacterium</taxon>
    </lineage>
</organism>
<protein>
    <submittedName>
        <fullName evidence="1">Uncharacterized protein</fullName>
    </submittedName>
</protein>
<dbReference type="AlphaFoldDB" id="A0A1H6DP11"/>
<name>A0A1H6DP11_9GAMM</name>
<evidence type="ECO:0000313" key="1">
    <source>
        <dbReference type="EMBL" id="SEG86931.1"/>
    </source>
</evidence>
<proteinExistence type="predicted"/>
<evidence type="ECO:0000313" key="2">
    <source>
        <dbReference type="Proteomes" id="UP000236745"/>
    </source>
</evidence>
<dbReference type="EMBL" id="FNVQ01000008">
    <property type="protein sequence ID" value="SEG86931.1"/>
    <property type="molecule type" value="Genomic_DNA"/>
</dbReference>
<sequence length="100" mass="11094">MSNTAERIDTAGLTGDGALNFINVVDMHLRVVSRLQLATEAHHTIRLHLSLFYDNQQAGSLSFDLNGFSPAESVALARDIKSNPYILREIDEYLCGDMVE</sequence>
<reference evidence="1 2" key="1">
    <citation type="submission" date="2016-10" db="EMBL/GenBank/DDBJ databases">
        <authorList>
            <person name="de Groot N.N."/>
        </authorList>
    </citation>
    <scope>NUCLEOTIDE SEQUENCE [LARGE SCALE GENOMIC DNA]</scope>
    <source>
        <strain evidence="1 2">DSM 22012</strain>
    </source>
</reference>
<dbReference type="Proteomes" id="UP000236745">
    <property type="component" value="Unassembled WGS sequence"/>
</dbReference>
<dbReference type="RefSeq" id="WP_104005702.1">
    <property type="nucleotide sequence ID" value="NZ_FNVQ01000008.1"/>
</dbReference>
<keyword evidence="2" id="KW-1185">Reference proteome</keyword>
<gene>
    <name evidence="1" type="ORF">SAMN05444390_10813</name>
</gene>
<dbReference type="OrthoDB" id="6089073at2"/>